<feature type="chain" id="PRO_5045249750" evidence="3">
    <location>
        <begin position="23"/>
        <end position="561"/>
    </location>
</feature>
<comment type="caution">
    <text evidence="6">The sequence shown here is derived from an EMBL/GenBank/DDBJ whole genome shotgun (WGS) entry which is preliminary data.</text>
</comment>
<evidence type="ECO:0000256" key="2">
    <source>
        <dbReference type="SAM" id="Phobius"/>
    </source>
</evidence>
<organism evidence="6 7">
    <name type="scientific">Robiginitalea marina</name>
    <dbReference type="NCBI Taxonomy" id="2954105"/>
    <lineage>
        <taxon>Bacteria</taxon>
        <taxon>Pseudomonadati</taxon>
        <taxon>Bacteroidota</taxon>
        <taxon>Flavobacteriia</taxon>
        <taxon>Flavobacteriales</taxon>
        <taxon>Flavobacteriaceae</taxon>
        <taxon>Robiginitalea</taxon>
    </lineage>
</organism>
<name>A0ABT1B094_9FLAO</name>
<gene>
    <name evidence="6" type="ORF">NG653_12120</name>
</gene>
<feature type="region of interest" description="Disordered" evidence="1">
    <location>
        <begin position="531"/>
        <end position="561"/>
    </location>
</feature>
<feature type="transmembrane region" description="Helical" evidence="2">
    <location>
        <begin position="235"/>
        <end position="259"/>
    </location>
</feature>
<feature type="transmembrane region" description="Helical" evidence="2">
    <location>
        <begin position="414"/>
        <end position="433"/>
    </location>
</feature>
<feature type="signal peptide" evidence="3">
    <location>
        <begin position="1"/>
        <end position="22"/>
    </location>
</feature>
<dbReference type="Pfam" id="PF09972">
    <property type="entry name" value="DUF2207"/>
    <property type="match status" value="1"/>
</dbReference>
<evidence type="ECO:0000313" key="6">
    <source>
        <dbReference type="EMBL" id="MCO5725606.1"/>
    </source>
</evidence>
<keyword evidence="2" id="KW-1133">Transmembrane helix</keyword>
<evidence type="ECO:0000259" key="5">
    <source>
        <dbReference type="Pfam" id="PF20990"/>
    </source>
</evidence>
<dbReference type="EMBL" id="JAMXIB010000010">
    <property type="protein sequence ID" value="MCO5725606.1"/>
    <property type="molecule type" value="Genomic_DNA"/>
</dbReference>
<sequence length="561" mass="62401">MRSPRFNPVFLLLWLVPVLAQAQDFGVDHFSVAIELHKEGYFEVVETYDVEFFSPKHGIYRDILTSYTIRAADGSEAKRQIRISDIKVPGHKFEASGNFSQRMEGNARIKIGDPDKTVVGPIHYEIRYRVDNAFLFEEDFTRFYWNLKPSDWVAPFKKITFSVILPEGVEADPDQVFLYAGPVGSTSPTGEFGIRIAGGTISGTSREGFGSNYGEAVTLLVNLPKGSIAEPGRLWLFWSGYGWVPILLLLAGGFYKVFLKYGKDDPSPMVVTYFPPENMDPAMVGFLINDREDTSDLVSLLPYWGNRGLLEMEEVEGEGWFAKEDILIKKLADLPAEAPGYQKIVFDGLFHGGESEVRVSSLKNTFYLTMNMAKKELAGAAQKYYDPKARRVYWFTGGGIVLALLVLLPTFFNFWGVVAVLCALVLGVALLILNRHMVKKNPFGVKLYSELKGFRAFIKTAEENRLRMLLKESPDYFETTMAYALAFGALKQWAQKFENLDVAPPTWYHTSGGFRSMHQFSRSFSSTMERTSTTLVSSPSSSSSGGGSSGGGMGGGGGGSW</sequence>
<feature type="compositionally biased region" description="Gly residues" evidence="1">
    <location>
        <begin position="544"/>
        <end position="561"/>
    </location>
</feature>
<dbReference type="RefSeq" id="WP_252741977.1">
    <property type="nucleotide sequence ID" value="NZ_JAMXIB010000010.1"/>
</dbReference>
<dbReference type="Proteomes" id="UP001206312">
    <property type="component" value="Unassembled WGS sequence"/>
</dbReference>
<evidence type="ECO:0000313" key="7">
    <source>
        <dbReference type="Proteomes" id="UP001206312"/>
    </source>
</evidence>
<dbReference type="Pfam" id="PF20990">
    <property type="entry name" value="DUF2207_C"/>
    <property type="match status" value="1"/>
</dbReference>
<keyword evidence="3" id="KW-0732">Signal</keyword>
<feature type="domain" description="DUF2207" evidence="4">
    <location>
        <begin position="27"/>
        <end position="180"/>
    </location>
</feature>
<evidence type="ECO:0000256" key="3">
    <source>
        <dbReference type="SAM" id="SignalP"/>
    </source>
</evidence>
<accession>A0ABT1B094</accession>
<dbReference type="InterPro" id="IPR048389">
    <property type="entry name" value="YciQ-like_C"/>
</dbReference>
<protein>
    <submittedName>
        <fullName evidence="6">DUF2207 domain-containing protein</fullName>
    </submittedName>
</protein>
<keyword evidence="2" id="KW-0812">Transmembrane</keyword>
<keyword evidence="2" id="KW-0472">Membrane</keyword>
<reference evidence="6 7" key="1">
    <citation type="submission" date="2022-06" db="EMBL/GenBank/DDBJ databases">
        <authorList>
            <person name="Xuan X."/>
        </authorList>
    </citation>
    <scope>NUCLEOTIDE SEQUENCE [LARGE SCALE GENOMIC DNA]</scope>
    <source>
        <strain evidence="6 7">2V75</strain>
    </source>
</reference>
<keyword evidence="7" id="KW-1185">Reference proteome</keyword>
<evidence type="ECO:0000259" key="4">
    <source>
        <dbReference type="Pfam" id="PF09972"/>
    </source>
</evidence>
<evidence type="ECO:0000256" key="1">
    <source>
        <dbReference type="SAM" id="MobiDB-lite"/>
    </source>
</evidence>
<proteinExistence type="predicted"/>
<dbReference type="InterPro" id="IPR018702">
    <property type="entry name" value="DUF2207"/>
</dbReference>
<feature type="domain" description="Predicted membrane protein YciQ-like C-terminal" evidence="5">
    <location>
        <begin position="275"/>
        <end position="497"/>
    </location>
</feature>
<feature type="transmembrane region" description="Helical" evidence="2">
    <location>
        <begin position="392"/>
        <end position="408"/>
    </location>
</feature>